<protein>
    <submittedName>
        <fullName evidence="5">FAD-dependent oxidoreductase</fullName>
    </submittedName>
</protein>
<name>A0A367FJ79_9ACTN</name>
<evidence type="ECO:0000256" key="1">
    <source>
        <dbReference type="ARBA" id="ARBA00001974"/>
    </source>
</evidence>
<dbReference type="GO" id="GO:0016491">
    <property type="term" value="F:oxidoreductase activity"/>
    <property type="evidence" value="ECO:0007669"/>
    <property type="project" value="UniProtKB-KW"/>
</dbReference>
<dbReference type="OrthoDB" id="7849608at2"/>
<dbReference type="InterPro" id="IPR036188">
    <property type="entry name" value="FAD/NAD-bd_sf"/>
</dbReference>
<dbReference type="NCBIfam" id="TIGR03467">
    <property type="entry name" value="HpnE"/>
    <property type="match status" value="1"/>
</dbReference>
<dbReference type="AlphaFoldDB" id="A0A367FJ79"/>
<evidence type="ECO:0000313" key="6">
    <source>
        <dbReference type="Proteomes" id="UP000253094"/>
    </source>
</evidence>
<feature type="binding site" evidence="3">
    <location>
        <begin position="33"/>
        <end position="34"/>
    </location>
    <ligand>
        <name>FAD</name>
        <dbReference type="ChEBI" id="CHEBI:57692"/>
    </ligand>
</feature>
<organism evidence="5 6">
    <name type="scientific">Sphaerisporangium album</name>
    <dbReference type="NCBI Taxonomy" id="509200"/>
    <lineage>
        <taxon>Bacteria</taxon>
        <taxon>Bacillati</taxon>
        <taxon>Actinomycetota</taxon>
        <taxon>Actinomycetes</taxon>
        <taxon>Streptosporangiales</taxon>
        <taxon>Streptosporangiaceae</taxon>
        <taxon>Sphaerisporangium</taxon>
    </lineage>
</organism>
<dbReference type="InterPro" id="IPR002937">
    <property type="entry name" value="Amino_oxidase"/>
</dbReference>
<dbReference type="Gene3D" id="3.50.50.60">
    <property type="entry name" value="FAD/NAD(P)-binding domain"/>
    <property type="match status" value="1"/>
</dbReference>
<evidence type="ECO:0000313" key="5">
    <source>
        <dbReference type="EMBL" id="RCG29949.1"/>
    </source>
</evidence>
<dbReference type="Proteomes" id="UP000253094">
    <property type="component" value="Unassembled WGS sequence"/>
</dbReference>
<comment type="cofactor">
    <cofactor evidence="1">
        <name>FAD</name>
        <dbReference type="ChEBI" id="CHEBI:57692"/>
    </cofactor>
</comment>
<reference evidence="5 6" key="1">
    <citation type="submission" date="2018-06" db="EMBL/GenBank/DDBJ databases">
        <title>Sphaerisporangium craniellae sp. nov., isolated from a marine sponge in the South China Sea.</title>
        <authorList>
            <person name="Li L."/>
        </authorList>
    </citation>
    <scope>NUCLEOTIDE SEQUENCE [LARGE SCALE GENOMIC DNA]</scope>
    <source>
        <strain evidence="5 6">CCTCC AA 208026</strain>
    </source>
</reference>
<sequence>MSAAPVAIVGGGLAGIAAAVALGEAGLPVTLYEARPRLGGATHSFRRDGLTVDNGQHVFLRCCTAYRGLLDRIAGPGQVRMQDRFDVRVLTPEGRSGRLRRAALPGPFHMMPAIAAYALLSPADRLRAVRASAALTRLDPADPALDRVDLGTWLAAHGQRAPAREALWELFTVAALNVASGEAALGPAAKVFQTALLGRADAADIGVPAVPLGVLHGTGALAAIRRRGGEVRLSAKVTAVERGPAIVVDGARVAASAVIVATPHEQAARITPRDAAPDRDRWSGLGAGPIVNVHVVFDRPVTALPFAAVVGSPVQWVFDKTHVAGLDRGQYLTVSVSAASRWIDLPVAKIQAEFVPALEQLFPGRARLIDFFVTKERRATFRQSPGSGALRPRAATRWPGLYLAGAWTNTGWPDTMEGAVRSGLEAARLVRRHLRQGIPT</sequence>
<proteinExistence type="predicted"/>
<dbReference type="InterPro" id="IPR017830">
    <property type="entry name" value="SQase_HpnE"/>
</dbReference>
<dbReference type="Pfam" id="PF01593">
    <property type="entry name" value="Amino_oxidase"/>
    <property type="match status" value="1"/>
</dbReference>
<evidence type="ECO:0000259" key="4">
    <source>
        <dbReference type="Pfam" id="PF01593"/>
    </source>
</evidence>
<evidence type="ECO:0000256" key="2">
    <source>
        <dbReference type="ARBA" id="ARBA00023002"/>
    </source>
</evidence>
<feature type="domain" description="Amine oxidase" evidence="4">
    <location>
        <begin position="13"/>
        <end position="430"/>
    </location>
</feature>
<accession>A0A367FJ79</accession>
<dbReference type="InterPro" id="IPR001613">
    <property type="entry name" value="Flavin_amine_oxidase"/>
</dbReference>
<evidence type="ECO:0000256" key="3">
    <source>
        <dbReference type="PIRSR" id="PIRSR601613-1"/>
    </source>
</evidence>
<dbReference type="PRINTS" id="PR00757">
    <property type="entry name" value="AMINEOXDASEF"/>
</dbReference>
<keyword evidence="6" id="KW-1185">Reference proteome</keyword>
<comment type="caution">
    <text evidence="5">The sequence shown here is derived from an EMBL/GenBank/DDBJ whole genome shotgun (WGS) entry which is preliminary data.</text>
</comment>
<dbReference type="RefSeq" id="WP_114029892.1">
    <property type="nucleotide sequence ID" value="NZ_QOIL01000009.1"/>
</dbReference>
<dbReference type="EMBL" id="QOIL01000009">
    <property type="protein sequence ID" value="RCG29949.1"/>
    <property type="molecule type" value="Genomic_DNA"/>
</dbReference>
<dbReference type="InterPro" id="IPR050464">
    <property type="entry name" value="Zeta_carotene_desat/Oxidored"/>
</dbReference>
<dbReference type="SUPFAM" id="SSF51905">
    <property type="entry name" value="FAD/NAD(P)-binding domain"/>
    <property type="match status" value="1"/>
</dbReference>
<dbReference type="PANTHER" id="PTHR42923:SF47">
    <property type="entry name" value="BLR3003 PROTEIN"/>
    <property type="match status" value="1"/>
</dbReference>
<gene>
    <name evidence="5" type="ORF">DQ384_17450</name>
</gene>
<feature type="binding site" evidence="3">
    <location>
        <position position="237"/>
    </location>
    <ligand>
        <name>FAD</name>
        <dbReference type="ChEBI" id="CHEBI:57692"/>
    </ligand>
</feature>
<keyword evidence="2" id="KW-0560">Oxidoreductase</keyword>
<dbReference type="PANTHER" id="PTHR42923">
    <property type="entry name" value="PROTOPORPHYRINOGEN OXIDASE"/>
    <property type="match status" value="1"/>
</dbReference>